<feature type="transmembrane region" description="Helical" evidence="1">
    <location>
        <begin position="22"/>
        <end position="45"/>
    </location>
</feature>
<keyword evidence="1" id="KW-1133">Transmembrane helix</keyword>
<organism evidence="2 3">
    <name type="scientific">Curtobacterium poinsettiae</name>
    <dbReference type="NCBI Taxonomy" id="159612"/>
    <lineage>
        <taxon>Bacteria</taxon>
        <taxon>Bacillati</taxon>
        <taxon>Actinomycetota</taxon>
        <taxon>Actinomycetes</taxon>
        <taxon>Micrococcales</taxon>
        <taxon>Microbacteriaceae</taxon>
        <taxon>Curtobacterium</taxon>
    </lineage>
</organism>
<keyword evidence="1" id="KW-0472">Membrane</keyword>
<evidence type="ECO:0000313" key="2">
    <source>
        <dbReference type="EMBL" id="MCX2848528.1"/>
    </source>
</evidence>
<proteinExistence type="predicted"/>
<dbReference type="EMBL" id="JAPJDE010000002">
    <property type="protein sequence ID" value="MCX2848528.1"/>
    <property type="molecule type" value="Genomic_DNA"/>
</dbReference>
<sequence length="126" mass="13368">MGRKTAGRRGSPPAGSRPARQLVTAAGLAYVANCLWGTAVAVRLIRTKKLRVVHHGLFVVTATLTGVAATTPAWTRDRTALFLLPALVPLAVAPRTNPRSGAHWRVAVAAAPSYLGAVLARRRSER</sequence>
<evidence type="ECO:0008006" key="4">
    <source>
        <dbReference type="Google" id="ProtNLM"/>
    </source>
</evidence>
<comment type="caution">
    <text evidence="2">The sequence shown here is derived from an EMBL/GenBank/DDBJ whole genome shotgun (WGS) entry which is preliminary data.</text>
</comment>
<keyword evidence="3" id="KW-1185">Reference proteome</keyword>
<name>A0ABT3S123_9MICO</name>
<protein>
    <recommendedName>
        <fullName evidence="4">Integral membrane protein</fullName>
    </recommendedName>
</protein>
<evidence type="ECO:0000313" key="3">
    <source>
        <dbReference type="Proteomes" id="UP001207276"/>
    </source>
</evidence>
<reference evidence="2 3" key="1">
    <citation type="submission" date="2022-11" db="EMBL/GenBank/DDBJ databases">
        <title>Taxonomy of Curtobacterium flaccumfaciens.</title>
        <authorList>
            <person name="Osdaghi E."/>
            <person name="Taghavi S.M."/>
            <person name="Hamidizade M."/>
            <person name="Abachi H."/>
            <person name="Fazliarab A."/>
            <person name="Baeyen S."/>
            <person name="Portier P."/>
            <person name="Van Vaerenbergh J."/>
            <person name="Jacques M.-A."/>
        </authorList>
    </citation>
    <scope>NUCLEOTIDE SEQUENCE [LARGE SCALE GENOMIC DNA]</scope>
    <source>
        <strain evidence="2 3">LMG 3715</strain>
    </source>
</reference>
<gene>
    <name evidence="2" type="ORF">ORG12_07565</name>
</gene>
<feature type="transmembrane region" description="Helical" evidence="1">
    <location>
        <begin position="102"/>
        <end position="120"/>
    </location>
</feature>
<keyword evidence="1" id="KW-0812">Transmembrane</keyword>
<feature type="transmembrane region" description="Helical" evidence="1">
    <location>
        <begin position="57"/>
        <end position="75"/>
    </location>
</feature>
<dbReference type="RefSeq" id="WP_214519295.1">
    <property type="nucleotide sequence ID" value="NZ_CP104934.1"/>
</dbReference>
<accession>A0ABT3S123</accession>
<evidence type="ECO:0000256" key="1">
    <source>
        <dbReference type="SAM" id="Phobius"/>
    </source>
</evidence>
<dbReference type="Proteomes" id="UP001207276">
    <property type="component" value="Unassembled WGS sequence"/>
</dbReference>
<dbReference type="GeneID" id="99621941"/>